<dbReference type="PRINTS" id="PR00038">
    <property type="entry name" value="HTHLUXR"/>
</dbReference>
<dbReference type="Pfam" id="PF00196">
    <property type="entry name" value="GerE"/>
    <property type="match status" value="1"/>
</dbReference>
<name>A0ABS4WF49_9MICC</name>
<evidence type="ECO:0000256" key="2">
    <source>
        <dbReference type="ARBA" id="ARBA00022840"/>
    </source>
</evidence>
<dbReference type="InterPro" id="IPR036388">
    <property type="entry name" value="WH-like_DNA-bd_sf"/>
</dbReference>
<evidence type="ECO:0000313" key="5">
    <source>
        <dbReference type="Proteomes" id="UP000766570"/>
    </source>
</evidence>
<dbReference type="InterPro" id="IPR016032">
    <property type="entry name" value="Sig_transdc_resp-reg_C-effctor"/>
</dbReference>
<dbReference type="Gene3D" id="3.40.50.300">
    <property type="entry name" value="P-loop containing nucleotide triphosphate hydrolases"/>
    <property type="match status" value="1"/>
</dbReference>
<dbReference type="CDD" id="cd06170">
    <property type="entry name" value="LuxR_C_like"/>
    <property type="match status" value="1"/>
</dbReference>
<protein>
    <submittedName>
        <fullName evidence="4">DNA-binding CsgD family transcriptional regulator</fullName>
    </submittedName>
</protein>
<dbReference type="Pfam" id="PF13191">
    <property type="entry name" value="AAA_16"/>
    <property type="match status" value="1"/>
</dbReference>
<dbReference type="EMBL" id="JAGIOE010000001">
    <property type="protein sequence ID" value="MBP2374666.1"/>
    <property type="molecule type" value="Genomic_DNA"/>
</dbReference>
<dbReference type="SUPFAM" id="SSF52540">
    <property type="entry name" value="P-loop containing nucleoside triphosphate hydrolases"/>
    <property type="match status" value="1"/>
</dbReference>
<evidence type="ECO:0000259" key="3">
    <source>
        <dbReference type="PROSITE" id="PS50043"/>
    </source>
</evidence>
<dbReference type="InterPro" id="IPR000792">
    <property type="entry name" value="Tscrpt_reg_LuxR_C"/>
</dbReference>
<dbReference type="PANTHER" id="PTHR16305">
    <property type="entry name" value="TESTICULAR SOLUBLE ADENYLYL CYCLASE"/>
    <property type="match status" value="1"/>
</dbReference>
<dbReference type="GO" id="GO:0003677">
    <property type="term" value="F:DNA binding"/>
    <property type="evidence" value="ECO:0007669"/>
    <property type="project" value="UniProtKB-KW"/>
</dbReference>
<dbReference type="Gene3D" id="1.10.10.10">
    <property type="entry name" value="Winged helix-like DNA-binding domain superfamily/Winged helix DNA-binding domain"/>
    <property type="match status" value="1"/>
</dbReference>
<evidence type="ECO:0000313" key="4">
    <source>
        <dbReference type="EMBL" id="MBP2374666.1"/>
    </source>
</evidence>
<accession>A0ABS4WF49</accession>
<feature type="domain" description="HTH luxR-type" evidence="3">
    <location>
        <begin position="842"/>
        <end position="907"/>
    </location>
</feature>
<sequence>MVVGRGSERQRIERLLAGARSGVSGVLVLAGEPGIGKTTMLQQARDGVSGMRVISVGGVEAERELAFSGLHQLCGRLLGVARGLPPRQYQALAVALAVNDGPTPDRFAVGAAVLGLIARAAEEDPLAIFIDDAHLLDASSLQAISFAARRLLTDRVAIVAALRNEIDSPLRDLPRMDLGPLGLEDTRTLLAAWNRGSWDAAELARFHAATGGNPLAIIELAGKHGSFGLSPPALPVPLTGRLLDAFSGRIRSLSSAARAVLLLAATDNGDLRMLGAACQAMGVDLGHLSEAEDAGLVSLGNTAVEFRHPLMRAAVYGAAEPAARREAHRLLGNTAIGLESRAWHLAEAAIGPDDAASRLLEAAAVASAGRGANAVAAAQLERAATLAADHGTAFELLVRAGDQCWLAGSSGRAIADLERALAMARTPVEVATATGRLGAIAARCGSLQVARDMQFEAATQMAPRDPDAAILLLADTIDACLYLCDAPSAMRASDGIIALMGPGTSGAARKWGSIAAGVALVLGGRGDRGAGFIRSGMAAHLGNATGPDQWQLRWHLMGPLFLRETGGARKAMTAAVETVRKRAAVGMLPFLLTLVARDDAAAANWAGAEAGYTEAIRIAREDGQSNDLALALAGLAWLEARQGKAGSSALHAEESTVLAVKNSAHLARLWAMFAIADLEAATGDAARAIEAYTGLEKVLEEVGVKDADLMPGAELVECWCRLGDKARAGNVAEGFLAAAEAKGQPWALARAHRALAMAGDEADAVAGFERALAFHAQTPDLFEAARTKLAYGSWLRRSRRRIDARVVLREALDGFERLGAVPWSDRAAAELNATGETAMRREAGALGRLTPQEHQIAALLATGKTTRVAAEGLFLSPKTVEYHLRHIYLKLGIHSREELAAALGAGPDGIRLHP</sequence>
<dbReference type="RefSeq" id="WP_209907691.1">
    <property type="nucleotide sequence ID" value="NZ_BAAAMI010000017.1"/>
</dbReference>
<dbReference type="InterPro" id="IPR003593">
    <property type="entry name" value="AAA+_ATPase"/>
</dbReference>
<dbReference type="SMART" id="SM00421">
    <property type="entry name" value="HTH_LUXR"/>
    <property type="match status" value="1"/>
</dbReference>
<dbReference type="PROSITE" id="PS50043">
    <property type="entry name" value="HTH_LUXR_2"/>
    <property type="match status" value="1"/>
</dbReference>
<dbReference type="Proteomes" id="UP000766570">
    <property type="component" value="Unassembled WGS sequence"/>
</dbReference>
<keyword evidence="1" id="KW-0547">Nucleotide-binding</keyword>
<keyword evidence="4" id="KW-0238">DNA-binding</keyword>
<dbReference type="PANTHER" id="PTHR16305:SF35">
    <property type="entry name" value="TRANSCRIPTIONAL ACTIVATOR DOMAIN"/>
    <property type="match status" value="1"/>
</dbReference>
<dbReference type="SMART" id="SM00382">
    <property type="entry name" value="AAA"/>
    <property type="match status" value="1"/>
</dbReference>
<reference evidence="4 5" key="1">
    <citation type="submission" date="2021-03" db="EMBL/GenBank/DDBJ databases">
        <title>Sequencing the genomes of 1000 actinobacteria strains.</title>
        <authorList>
            <person name="Klenk H.-P."/>
        </authorList>
    </citation>
    <scope>NUCLEOTIDE SEQUENCE [LARGE SCALE GENOMIC DNA]</scope>
    <source>
        <strain evidence="4 5">DSM 15454</strain>
    </source>
</reference>
<evidence type="ECO:0000256" key="1">
    <source>
        <dbReference type="ARBA" id="ARBA00022741"/>
    </source>
</evidence>
<dbReference type="InterPro" id="IPR027417">
    <property type="entry name" value="P-loop_NTPase"/>
</dbReference>
<comment type="caution">
    <text evidence="4">The sequence shown here is derived from an EMBL/GenBank/DDBJ whole genome shotgun (WGS) entry which is preliminary data.</text>
</comment>
<keyword evidence="2" id="KW-0067">ATP-binding</keyword>
<gene>
    <name evidence="4" type="ORF">JOF46_002578</name>
</gene>
<proteinExistence type="predicted"/>
<organism evidence="4 5">
    <name type="scientific">Paeniglutamicibacter psychrophenolicus</name>
    <dbReference type="NCBI Taxonomy" id="257454"/>
    <lineage>
        <taxon>Bacteria</taxon>
        <taxon>Bacillati</taxon>
        <taxon>Actinomycetota</taxon>
        <taxon>Actinomycetes</taxon>
        <taxon>Micrococcales</taxon>
        <taxon>Micrococcaceae</taxon>
        <taxon>Paeniglutamicibacter</taxon>
    </lineage>
</organism>
<dbReference type="SUPFAM" id="SSF46894">
    <property type="entry name" value="C-terminal effector domain of the bipartite response regulators"/>
    <property type="match status" value="1"/>
</dbReference>
<dbReference type="InterPro" id="IPR041664">
    <property type="entry name" value="AAA_16"/>
</dbReference>
<keyword evidence="5" id="KW-1185">Reference proteome</keyword>